<comment type="caution">
    <text evidence="2">The sequence shown here is derived from an EMBL/GenBank/DDBJ whole genome shotgun (WGS) entry which is preliminary data.</text>
</comment>
<sequence length="121" mass="13162">MELTINAAGDEQALTEFYSWLRDDADVTRSATISLAGSRSTGEIGDFEVICMSIGSLTGLANLGIAWGNFLRSRKETPPFTITVEGELTTEQRAMLRNLDLPLWPDEPDGGRPARSGETGR</sequence>
<keyword evidence="3" id="KW-1185">Reference proteome</keyword>
<dbReference type="InterPro" id="IPR045428">
    <property type="entry name" value="EACC1"/>
</dbReference>
<name>A0A2P2FF14_AMYLU</name>
<evidence type="ECO:0000313" key="3">
    <source>
        <dbReference type="Proteomes" id="UP000256220"/>
    </source>
</evidence>
<proteinExistence type="predicted"/>
<accession>A0A2P2FF14</accession>
<dbReference type="Pfam" id="PF19953">
    <property type="entry name" value="EACC1"/>
    <property type="match status" value="1"/>
</dbReference>
<dbReference type="EMBL" id="JFBM01000076">
    <property type="protein sequence ID" value="KFU75322.1"/>
    <property type="molecule type" value="Genomic_DNA"/>
</dbReference>
<organism evidence="2 3">
    <name type="scientific">Amycolatopsis lurida NRRL 2430</name>
    <dbReference type="NCBI Taxonomy" id="1460371"/>
    <lineage>
        <taxon>Bacteria</taxon>
        <taxon>Bacillati</taxon>
        <taxon>Actinomycetota</taxon>
        <taxon>Actinomycetes</taxon>
        <taxon>Pseudonocardiales</taxon>
        <taxon>Pseudonocardiaceae</taxon>
        <taxon>Amycolatopsis</taxon>
    </lineage>
</organism>
<evidence type="ECO:0000256" key="1">
    <source>
        <dbReference type="SAM" id="MobiDB-lite"/>
    </source>
</evidence>
<gene>
    <name evidence="2" type="ORF">BB31_42070</name>
</gene>
<dbReference type="Proteomes" id="UP000256220">
    <property type="component" value="Unassembled WGS sequence"/>
</dbReference>
<dbReference type="AlphaFoldDB" id="A0A2P2FF14"/>
<reference evidence="2 3" key="1">
    <citation type="journal article" date="2014" name="Genome Announc.">
        <title>Draft Genome Sequence of Amycolatopsis lurida NRRL 2430, Producer of the Glycopeptide Family Antibiotic Ristocetin.</title>
        <authorList>
            <person name="Kwun M.J."/>
            <person name="Hong H.J."/>
        </authorList>
    </citation>
    <scope>NUCLEOTIDE SEQUENCE [LARGE SCALE GENOMIC DNA]</scope>
    <source>
        <strain evidence="2 3">NRRL 2430</strain>
    </source>
</reference>
<protein>
    <submittedName>
        <fullName evidence="2">Uncharacterized protein</fullName>
    </submittedName>
</protein>
<evidence type="ECO:0000313" key="2">
    <source>
        <dbReference type="EMBL" id="KFU75322.1"/>
    </source>
</evidence>
<feature type="region of interest" description="Disordered" evidence="1">
    <location>
        <begin position="100"/>
        <end position="121"/>
    </location>
</feature>
<dbReference type="RefSeq" id="WP_091597524.1">
    <property type="nucleotide sequence ID" value="NZ_JFBM01000076.1"/>
</dbReference>